<organism evidence="2">
    <name type="scientific">hydrothermal vent metagenome</name>
    <dbReference type="NCBI Taxonomy" id="652676"/>
    <lineage>
        <taxon>unclassified sequences</taxon>
        <taxon>metagenomes</taxon>
        <taxon>ecological metagenomes</taxon>
    </lineage>
</organism>
<sequence length="253" mass="29123">MKITFLGTGTSQGVPVIACPCDVCTKGSKKDHRLRSSVHIEQDGFHINIDAGPDFRYQLLREDIKKLDAILITHCHKDHIAGLDDVRSFNYLYKKAMDVYALPRDIEAIQREFSYAFSEIRYRGTPDFHTVPIGHEKFRIGNMEVTPLPALHMKMEVLGFRIGDFSYLTDTNYIPGETLARMADSKIIVLNALRKKPHPSHFCLDEAVKILKFLRPEQAYITHISHLLGFHEEVERELPDFIRLAYDRLQVEV</sequence>
<evidence type="ECO:0000259" key="1">
    <source>
        <dbReference type="SMART" id="SM00849"/>
    </source>
</evidence>
<dbReference type="Gene3D" id="3.60.15.10">
    <property type="entry name" value="Ribonuclease Z/Hydroxyacylglutathione hydrolase-like"/>
    <property type="match status" value="1"/>
</dbReference>
<gene>
    <name evidence="2" type="ORF">MNBD_BACTEROID07-831</name>
</gene>
<dbReference type="InterPro" id="IPR001279">
    <property type="entry name" value="Metallo-B-lactamas"/>
</dbReference>
<protein>
    <submittedName>
        <fullName evidence="2">Metal-dependent hydrolases of the beta-lactamase superfamily I PhnP protein</fullName>
    </submittedName>
</protein>
<dbReference type="SUPFAM" id="SSF56281">
    <property type="entry name" value="Metallo-hydrolase/oxidoreductase"/>
    <property type="match status" value="1"/>
</dbReference>
<dbReference type="PANTHER" id="PTHR42663">
    <property type="entry name" value="HYDROLASE C777.06C-RELATED-RELATED"/>
    <property type="match status" value="1"/>
</dbReference>
<feature type="domain" description="Metallo-beta-lactamase" evidence="1">
    <location>
        <begin position="34"/>
        <end position="223"/>
    </location>
</feature>
<accession>A0A3B0UQU1</accession>
<evidence type="ECO:0000313" key="2">
    <source>
        <dbReference type="EMBL" id="VAW28692.1"/>
    </source>
</evidence>
<dbReference type="PANTHER" id="PTHR42663:SF6">
    <property type="entry name" value="HYDROLASE C777.06C-RELATED"/>
    <property type="match status" value="1"/>
</dbReference>
<dbReference type="CDD" id="cd16279">
    <property type="entry name" value="metallo-hydrolase-like_MBL-fold"/>
    <property type="match status" value="1"/>
</dbReference>
<dbReference type="AlphaFoldDB" id="A0A3B0UQU1"/>
<dbReference type="GO" id="GO:0016787">
    <property type="term" value="F:hydrolase activity"/>
    <property type="evidence" value="ECO:0007669"/>
    <property type="project" value="UniProtKB-KW"/>
</dbReference>
<reference evidence="2" key="1">
    <citation type="submission" date="2018-06" db="EMBL/GenBank/DDBJ databases">
        <authorList>
            <person name="Zhirakovskaya E."/>
        </authorList>
    </citation>
    <scope>NUCLEOTIDE SEQUENCE</scope>
</reference>
<dbReference type="EMBL" id="UOET01000274">
    <property type="protein sequence ID" value="VAW28692.1"/>
    <property type="molecule type" value="Genomic_DNA"/>
</dbReference>
<dbReference type="SMART" id="SM00849">
    <property type="entry name" value="Lactamase_B"/>
    <property type="match status" value="1"/>
</dbReference>
<name>A0A3B0UQU1_9ZZZZ</name>
<dbReference type="InterPro" id="IPR036866">
    <property type="entry name" value="RibonucZ/Hydroxyglut_hydro"/>
</dbReference>
<dbReference type="Pfam" id="PF12706">
    <property type="entry name" value="Lactamase_B_2"/>
    <property type="match status" value="1"/>
</dbReference>
<keyword evidence="2" id="KW-0378">Hydrolase</keyword>
<proteinExistence type="predicted"/>